<feature type="transmembrane region" description="Helical" evidence="7">
    <location>
        <begin position="606"/>
        <end position="626"/>
    </location>
</feature>
<keyword evidence="5 7" id="KW-1133">Transmembrane helix</keyword>
<dbReference type="PANTHER" id="PTHR30347">
    <property type="entry name" value="POTASSIUM CHANNEL RELATED"/>
    <property type="match status" value="1"/>
</dbReference>
<dbReference type="InterPro" id="IPR022249">
    <property type="entry name" value="DUF3772"/>
</dbReference>
<dbReference type="Pfam" id="PF21088">
    <property type="entry name" value="MS_channel_1st"/>
    <property type="match status" value="1"/>
</dbReference>
<dbReference type="Proteomes" id="UP000247565">
    <property type="component" value="Unassembled WGS sequence"/>
</dbReference>
<dbReference type="InterPro" id="IPR049278">
    <property type="entry name" value="MS_channel_C"/>
</dbReference>
<dbReference type="InterPro" id="IPR011066">
    <property type="entry name" value="MscS_channel_C_sf"/>
</dbReference>
<dbReference type="PANTHER" id="PTHR30347:SF9">
    <property type="entry name" value="MINICONDUCTANCE MECHANOSENSITIVE CHANNEL MSCM"/>
    <property type="match status" value="1"/>
</dbReference>
<keyword evidence="3" id="KW-1003">Cell membrane</keyword>
<dbReference type="InterPro" id="IPR023408">
    <property type="entry name" value="MscS_beta-dom_sf"/>
</dbReference>
<keyword evidence="8" id="KW-0732">Signal</keyword>
<feature type="transmembrane region" description="Helical" evidence="7">
    <location>
        <begin position="510"/>
        <end position="531"/>
    </location>
</feature>
<comment type="subcellular location">
    <subcellularLocation>
        <location evidence="1">Cell membrane</location>
        <topology evidence="1">Multi-pass membrane protein</topology>
    </subcellularLocation>
</comment>
<dbReference type="OrthoDB" id="9799209at2"/>
<feature type="transmembrane region" description="Helical" evidence="7">
    <location>
        <begin position="315"/>
        <end position="335"/>
    </location>
</feature>
<sequence length="812" mass="90625">MKIVQYLLFNLFLSFGIISIQNTHAQEAANSLISSSTPSNTPVFLNIPDTTTQPILNKLIKQLGNINKSLQNLQHSEDFTQFKNLLNQARSISTSADVIVTDLTPRLKGYNQALKLLDNVIQNTGSDKNKDDIKNLNDRQKSFIQNRNDLSAKIQQATIISLEANSQVAQIQQALSKIQQVQLFTRISSPLGYNFWHEIAIHYDDDSSRINKLYSDFGSLFTKTWQDGWGSRLTMLAGFLGAILLIFILRPLIEKGLVQFTEKFIPPTRLRRSLMTLCSAIIASLTAGLSATLILVTINNHNTISPQAYAFAQNIIHQLYFCGFIFGLYRGFLAVKNPQWRLLPIGDEVAHSINILPNIYMAIILLLGIVRYINNVSGVSIIAQQLCNGFFACVASILFLSIPIKLREVGQKRIKLHSAQNNQSPDITLLIVAIGLPLFCIISIVAILTGYIHLGYSMCVWLNWVILVFSTLSLLRILLNDITNLIFDPDRWLGKKIQLLGIKPQSMEQLSTIITGVITLTTVILTIVSIISPGNFDLVVFIQHLTTTLTNQKIGNFTFSFSTIAEAILVFFIGIYCIRIVRNWLNKNFFPKTSLDNATCNSIDTIFNYCCWVVVAIIDLSILGVTTQNITWIVSALSVGIGFGLQAIVQNFVSGLILLAERPVRIGDTVIINGVKGVVMSIKVRATEIRLSDFSTLIVPNSQIITSSVQNATRGRHMGLVSFKLPVITIQQLDQARTLIMKIMEKQKDVLDDPKPYIWVDNITESSLVMTIVCYTNYLANTDAVRNNILSEYLNNINQLSNNKSSSEKGDK</sequence>
<feature type="transmembrane region" description="Helical" evidence="7">
    <location>
        <begin position="274"/>
        <end position="295"/>
    </location>
</feature>
<gene>
    <name evidence="13" type="ORF">DK869_06845</name>
</gene>
<feature type="signal peptide" evidence="8">
    <location>
        <begin position="1"/>
        <end position="25"/>
    </location>
</feature>
<dbReference type="Pfam" id="PF12607">
    <property type="entry name" value="DUF3772"/>
    <property type="match status" value="1"/>
</dbReference>
<evidence type="ECO:0000313" key="14">
    <source>
        <dbReference type="Proteomes" id="UP000247565"/>
    </source>
</evidence>
<dbReference type="SUPFAM" id="SSF82861">
    <property type="entry name" value="Mechanosensitive channel protein MscS (YggB), transmembrane region"/>
    <property type="match status" value="1"/>
</dbReference>
<feature type="transmembrane region" description="Helical" evidence="7">
    <location>
        <begin position="427"/>
        <end position="454"/>
    </location>
</feature>
<evidence type="ECO:0000259" key="11">
    <source>
        <dbReference type="Pfam" id="PF21082"/>
    </source>
</evidence>
<evidence type="ECO:0000256" key="7">
    <source>
        <dbReference type="SAM" id="Phobius"/>
    </source>
</evidence>
<keyword evidence="6 7" id="KW-0472">Membrane</keyword>
<dbReference type="InterPro" id="IPR049142">
    <property type="entry name" value="MS_channel_1st"/>
</dbReference>
<feature type="transmembrane region" description="Helical" evidence="7">
    <location>
        <begin position="379"/>
        <end position="406"/>
    </location>
</feature>
<dbReference type="InterPro" id="IPR052702">
    <property type="entry name" value="MscS-like_channel"/>
</dbReference>
<evidence type="ECO:0000313" key="13">
    <source>
        <dbReference type="EMBL" id="PXZ00338.1"/>
    </source>
</evidence>
<feature type="domain" description="Mechanosensitive ion channel MscS C-terminal" evidence="11">
    <location>
        <begin position="722"/>
        <end position="778"/>
    </location>
</feature>
<feature type="domain" description="DUF3772" evidence="10">
    <location>
        <begin position="155"/>
        <end position="216"/>
    </location>
</feature>
<dbReference type="RefSeq" id="WP_110439261.1">
    <property type="nucleotide sequence ID" value="NZ_CP046393.1"/>
</dbReference>
<dbReference type="Pfam" id="PF21082">
    <property type="entry name" value="MS_channel_3rd"/>
    <property type="match status" value="1"/>
</dbReference>
<dbReference type="SUPFAM" id="SSF50182">
    <property type="entry name" value="Sm-like ribonucleoproteins"/>
    <property type="match status" value="1"/>
</dbReference>
<protein>
    <submittedName>
        <fullName evidence="13">Uncharacterized protein</fullName>
    </submittedName>
</protein>
<dbReference type="GO" id="GO:0005886">
    <property type="term" value="C:plasma membrane"/>
    <property type="evidence" value="ECO:0007669"/>
    <property type="project" value="UniProtKB-SubCell"/>
</dbReference>
<feature type="transmembrane region" description="Helical" evidence="7">
    <location>
        <begin position="233"/>
        <end position="253"/>
    </location>
</feature>
<dbReference type="GO" id="GO:0008381">
    <property type="term" value="F:mechanosensitive monoatomic ion channel activity"/>
    <property type="evidence" value="ECO:0007669"/>
    <property type="project" value="UniProtKB-ARBA"/>
</dbReference>
<evidence type="ECO:0000256" key="1">
    <source>
        <dbReference type="ARBA" id="ARBA00004651"/>
    </source>
</evidence>
<feature type="transmembrane region" description="Helical" evidence="7">
    <location>
        <begin position="564"/>
        <end position="585"/>
    </location>
</feature>
<feature type="domain" description="Mechanosensitive ion channel MscS" evidence="9">
    <location>
        <begin position="648"/>
        <end position="714"/>
    </location>
</feature>
<evidence type="ECO:0000256" key="3">
    <source>
        <dbReference type="ARBA" id="ARBA00022475"/>
    </source>
</evidence>
<dbReference type="InterPro" id="IPR010920">
    <property type="entry name" value="LSM_dom_sf"/>
</dbReference>
<evidence type="ECO:0000259" key="10">
    <source>
        <dbReference type="Pfam" id="PF12607"/>
    </source>
</evidence>
<reference evidence="13 14" key="1">
    <citation type="submission" date="2018-05" db="EMBL/GenBank/DDBJ databases">
        <title>Reference genomes for bee gut microbiota database.</title>
        <authorList>
            <person name="Ellegaard K.M."/>
        </authorList>
    </citation>
    <scope>NUCLEOTIDE SEQUENCE [LARGE SCALE GENOMIC DNA]</scope>
    <source>
        <strain evidence="13 14">ESL0284</strain>
    </source>
</reference>
<feature type="chain" id="PRO_5016320569" evidence="8">
    <location>
        <begin position="26"/>
        <end position="812"/>
    </location>
</feature>
<accession>A0A318N643</accession>
<dbReference type="EMBL" id="QGLT01000003">
    <property type="protein sequence ID" value="PXZ00338.1"/>
    <property type="molecule type" value="Genomic_DNA"/>
</dbReference>
<evidence type="ECO:0000256" key="4">
    <source>
        <dbReference type="ARBA" id="ARBA00022692"/>
    </source>
</evidence>
<evidence type="ECO:0000256" key="6">
    <source>
        <dbReference type="ARBA" id="ARBA00023136"/>
    </source>
</evidence>
<dbReference type="Gene3D" id="2.30.30.60">
    <property type="match status" value="1"/>
</dbReference>
<feature type="domain" description="Mechanosensitive ion channel transmembrane helices 2/3" evidence="12">
    <location>
        <begin position="605"/>
        <end position="646"/>
    </location>
</feature>
<evidence type="ECO:0000256" key="5">
    <source>
        <dbReference type="ARBA" id="ARBA00022989"/>
    </source>
</evidence>
<comment type="caution">
    <text evidence="13">The sequence shown here is derived from an EMBL/GenBank/DDBJ whole genome shotgun (WGS) entry which is preliminary data.</text>
</comment>
<dbReference type="AlphaFoldDB" id="A0A318N643"/>
<dbReference type="Gene3D" id="3.30.70.100">
    <property type="match status" value="1"/>
</dbReference>
<evidence type="ECO:0000256" key="8">
    <source>
        <dbReference type="SAM" id="SignalP"/>
    </source>
</evidence>
<feature type="transmembrane region" description="Helical" evidence="7">
    <location>
        <begin position="632"/>
        <end position="659"/>
    </location>
</feature>
<dbReference type="Pfam" id="PF00924">
    <property type="entry name" value="MS_channel_2nd"/>
    <property type="match status" value="1"/>
</dbReference>
<name>A0A318N643_9PROT</name>
<proteinExistence type="inferred from homology"/>
<comment type="similarity">
    <text evidence="2">Belongs to the MscS (TC 1.A.23) family.</text>
</comment>
<keyword evidence="4 7" id="KW-0812">Transmembrane</keyword>
<feature type="transmembrane region" description="Helical" evidence="7">
    <location>
        <begin position="355"/>
        <end position="373"/>
    </location>
</feature>
<evidence type="ECO:0000259" key="12">
    <source>
        <dbReference type="Pfam" id="PF21088"/>
    </source>
</evidence>
<dbReference type="InterPro" id="IPR011014">
    <property type="entry name" value="MscS_channel_TM-2"/>
</dbReference>
<evidence type="ECO:0000256" key="2">
    <source>
        <dbReference type="ARBA" id="ARBA00008017"/>
    </source>
</evidence>
<keyword evidence="14" id="KW-1185">Reference proteome</keyword>
<organism evidence="13 14">
    <name type="scientific">Commensalibacter melissae</name>
    <dbReference type="NCBI Taxonomy" id="2070537"/>
    <lineage>
        <taxon>Bacteria</taxon>
        <taxon>Pseudomonadati</taxon>
        <taxon>Pseudomonadota</taxon>
        <taxon>Alphaproteobacteria</taxon>
        <taxon>Acetobacterales</taxon>
        <taxon>Acetobacteraceae</taxon>
    </lineage>
</organism>
<dbReference type="InterPro" id="IPR006685">
    <property type="entry name" value="MscS_channel_2nd"/>
</dbReference>
<dbReference type="SUPFAM" id="SSF82689">
    <property type="entry name" value="Mechanosensitive channel protein MscS (YggB), C-terminal domain"/>
    <property type="match status" value="1"/>
</dbReference>
<dbReference type="Gene3D" id="1.10.287.1260">
    <property type="match status" value="1"/>
</dbReference>
<evidence type="ECO:0000259" key="9">
    <source>
        <dbReference type="Pfam" id="PF00924"/>
    </source>
</evidence>
<feature type="transmembrane region" description="Helical" evidence="7">
    <location>
        <begin position="460"/>
        <end position="479"/>
    </location>
</feature>